<dbReference type="Gene3D" id="3.20.20.140">
    <property type="entry name" value="Metal-dependent hydrolases"/>
    <property type="match status" value="1"/>
</dbReference>
<comment type="caution">
    <text evidence="4">The sequence shown here is derived from an EMBL/GenBank/DDBJ whole genome shotgun (WGS) entry which is preliminary data.</text>
</comment>
<accession>A0ABT1Z5C6</accession>
<dbReference type="PIRSF" id="PIRSF016839">
    <property type="entry name" value="PhP"/>
    <property type="match status" value="1"/>
</dbReference>
<comment type="similarity">
    <text evidence="3">Belongs to the metallo-dependent hydrolases superfamily. Phosphotriesterase family.</text>
</comment>
<evidence type="ECO:0000256" key="2">
    <source>
        <dbReference type="ARBA" id="ARBA00022801"/>
    </source>
</evidence>
<organism evidence="4 5">
    <name type="scientific">Tractidigestivibacter montrealensis</name>
    <dbReference type="NCBI Taxonomy" id="2972466"/>
    <lineage>
        <taxon>Bacteria</taxon>
        <taxon>Bacillati</taxon>
        <taxon>Actinomycetota</taxon>
        <taxon>Coriobacteriia</taxon>
        <taxon>Coriobacteriales</taxon>
        <taxon>Atopobiaceae</taxon>
        <taxon>Tractidigestivibacter</taxon>
    </lineage>
</organism>
<evidence type="ECO:0000313" key="4">
    <source>
        <dbReference type="EMBL" id="MCR9035406.1"/>
    </source>
</evidence>
<dbReference type="RefSeq" id="WP_258498228.1">
    <property type="nucleotide sequence ID" value="NZ_JANSKA010000001.1"/>
</dbReference>
<dbReference type="InterPro" id="IPR001559">
    <property type="entry name" value="Phosphotriesterase"/>
</dbReference>
<dbReference type="PROSITE" id="PS51347">
    <property type="entry name" value="PHOSPHOTRIESTERASE_2"/>
    <property type="match status" value="1"/>
</dbReference>
<evidence type="ECO:0000313" key="5">
    <source>
        <dbReference type="Proteomes" id="UP001204320"/>
    </source>
</evidence>
<gene>
    <name evidence="4" type="ORF">NVS32_00330</name>
</gene>
<protein>
    <submittedName>
        <fullName evidence="4">Aryldialkylphosphatase</fullName>
    </submittedName>
</protein>
<evidence type="ECO:0000256" key="1">
    <source>
        <dbReference type="ARBA" id="ARBA00022723"/>
    </source>
</evidence>
<dbReference type="Pfam" id="PF02126">
    <property type="entry name" value="PTE"/>
    <property type="match status" value="1"/>
</dbReference>
<keyword evidence="2" id="KW-0378">Hydrolase</keyword>
<sequence length="301" mass="33697">MINTVLGEIDPQDLGTTYIHEHLYVSPDELERYYDYTLDVPSKSIEEAELFKAAGGCTIVDMTPLAYGRNPEALRLISKQAGINVLCVTGFHKDLWLPRWFDSLSDEEIAHELTREIEDGIGFSKVKPAAVKIGTSLGKVTERERRAIKIVAQVASEHHLPVITHCDKGTMGMEQLDLLEAGGMNLAHVCLSHTDLTLDPAYMKSLMKRGAFLSFDHVGRDFVGHDSVRVSLLKDFVCSGFGGQVCLAGDMGKKNYFKSYGGMPGLDYILTGLKEQLLKEIEERDYWRMLVENPMHVLDWS</sequence>
<reference evidence="4 5" key="1">
    <citation type="submission" date="2022-08" db="EMBL/GenBank/DDBJ databases">
        <title>Tractidigestivibacter montrealensis type strain KD21.</title>
        <authorList>
            <person name="Diop K."/>
            <person name="Richard C."/>
            <person name="Routy B."/>
        </authorList>
    </citation>
    <scope>NUCLEOTIDE SEQUENCE [LARGE SCALE GENOMIC DNA]</scope>
    <source>
        <strain evidence="4 5">KD21</strain>
    </source>
</reference>
<keyword evidence="5" id="KW-1185">Reference proteome</keyword>
<dbReference type="EMBL" id="JANSKA010000001">
    <property type="protein sequence ID" value="MCR9035406.1"/>
    <property type="molecule type" value="Genomic_DNA"/>
</dbReference>
<proteinExistence type="inferred from homology"/>
<dbReference type="PANTHER" id="PTHR10819">
    <property type="entry name" value="PHOSPHOTRIESTERASE-RELATED"/>
    <property type="match status" value="1"/>
</dbReference>
<dbReference type="InterPro" id="IPR032466">
    <property type="entry name" value="Metal_Hydrolase"/>
</dbReference>
<dbReference type="PANTHER" id="PTHR10819:SF3">
    <property type="entry name" value="PHOSPHOTRIESTERASE-RELATED PROTEIN"/>
    <property type="match status" value="1"/>
</dbReference>
<keyword evidence="1" id="KW-0479">Metal-binding</keyword>
<dbReference type="Proteomes" id="UP001204320">
    <property type="component" value="Unassembled WGS sequence"/>
</dbReference>
<evidence type="ECO:0000256" key="3">
    <source>
        <dbReference type="PROSITE-ProRule" id="PRU00679"/>
    </source>
</evidence>
<feature type="modified residue" description="N6-carboxylysine" evidence="3">
    <location>
        <position position="132"/>
    </location>
</feature>
<dbReference type="SUPFAM" id="SSF51556">
    <property type="entry name" value="Metallo-dependent hydrolases"/>
    <property type="match status" value="1"/>
</dbReference>
<name>A0ABT1Z5C6_9ACTN</name>